<feature type="transmembrane region" description="Helical" evidence="10">
    <location>
        <begin position="20"/>
        <end position="41"/>
    </location>
</feature>
<dbReference type="AlphaFoldDB" id="F4S6E4"/>
<evidence type="ECO:0000256" key="8">
    <source>
        <dbReference type="ARBA" id="ARBA00023315"/>
    </source>
</evidence>
<keyword evidence="2 10" id="KW-0808">Transferase</keyword>
<evidence type="ECO:0000256" key="1">
    <source>
        <dbReference type="ARBA" id="ARBA00004141"/>
    </source>
</evidence>
<feature type="transmembrane region" description="Helical" evidence="10">
    <location>
        <begin position="61"/>
        <end position="82"/>
    </location>
</feature>
<evidence type="ECO:0000313" key="13">
    <source>
        <dbReference type="EMBL" id="EGF99808.1"/>
    </source>
</evidence>
<dbReference type="GeneID" id="18936781"/>
<dbReference type="EC" id="2.3.1.225" evidence="10"/>
<dbReference type="GO" id="GO:0019706">
    <property type="term" value="F:protein-cysteine S-palmitoyltransferase activity"/>
    <property type="evidence" value="ECO:0007669"/>
    <property type="project" value="UniProtKB-EC"/>
</dbReference>
<protein>
    <recommendedName>
        <fullName evidence="10">Palmitoyltransferase</fullName>
        <ecNumber evidence="10">2.3.1.225</ecNumber>
    </recommendedName>
</protein>
<dbReference type="eggNOG" id="KOG1313">
    <property type="taxonomic scope" value="Eukaryota"/>
</dbReference>
<evidence type="ECO:0000259" key="12">
    <source>
        <dbReference type="Pfam" id="PF01529"/>
    </source>
</evidence>
<dbReference type="GO" id="GO:0016020">
    <property type="term" value="C:membrane"/>
    <property type="evidence" value="ECO:0007669"/>
    <property type="project" value="UniProtKB-SubCell"/>
</dbReference>
<dbReference type="EMBL" id="GL883154">
    <property type="protein sequence ID" value="EGF99808.1"/>
    <property type="molecule type" value="Genomic_DNA"/>
</dbReference>
<dbReference type="PROSITE" id="PS50216">
    <property type="entry name" value="DHHC"/>
    <property type="match status" value="1"/>
</dbReference>
<evidence type="ECO:0000256" key="9">
    <source>
        <dbReference type="ARBA" id="ARBA00048048"/>
    </source>
</evidence>
<evidence type="ECO:0000256" key="6">
    <source>
        <dbReference type="ARBA" id="ARBA00023139"/>
    </source>
</evidence>
<keyword evidence="14" id="KW-1185">Reference proteome</keyword>
<dbReference type="Proteomes" id="UP000001072">
    <property type="component" value="Unassembled WGS sequence"/>
</dbReference>
<dbReference type="InterPro" id="IPR039859">
    <property type="entry name" value="PFA4/ZDH16/20/ERF2-like"/>
</dbReference>
<gene>
    <name evidence="13" type="ORF">MELLADRAFT_94100</name>
</gene>
<feature type="transmembrane region" description="Helical" evidence="10">
    <location>
        <begin position="256"/>
        <end position="278"/>
    </location>
</feature>
<feature type="compositionally biased region" description="Pro residues" evidence="11">
    <location>
        <begin position="154"/>
        <end position="163"/>
    </location>
</feature>
<sequence>MVKRLVFKCFKSFEKLSNRLISKTGPFFVVLALSLITISNITYFEVIFYHQFLKSTSNPIYTILILFFSLYLSFCLLFYYFLSFLVEPGSILTNHHQQPQNHTFRFNFLSSNRFRKSTLTYQNQKIINSINKHSNQSSSNKKSIPHQQEQPSTTTPPPPPPPRRCTKCLMTHPELSIPPLKPPRAHHCRICGVCWLKYDHHCPWINQCVGLHNERYFLLFLVYMTISNIWVTYWGWTSFLISTNFNSKWEFNSPRLFVILTWVLNLVIGITVGIMMSWQLILIGKGESSVESSDNEYYSNLLKKRGLKFKHPYDLGIKQNFIEFFNLRHQKWYTVLIPKIVLPSTNGWQWIKRDDWNQSEYNDFIKFSDELTDEEEDDN</sequence>
<dbReference type="KEGG" id="mlr:MELLADRAFT_94100"/>
<comment type="subcellular location">
    <subcellularLocation>
        <location evidence="1">Membrane</location>
        <topology evidence="1">Multi-pass membrane protein</topology>
    </subcellularLocation>
</comment>
<feature type="transmembrane region" description="Helical" evidence="10">
    <location>
        <begin position="216"/>
        <end position="236"/>
    </location>
</feature>
<proteinExistence type="inferred from homology"/>
<keyword evidence="7" id="KW-0449">Lipoprotein</keyword>
<dbReference type="RefSeq" id="XP_007416927.1">
    <property type="nucleotide sequence ID" value="XM_007416865.1"/>
</dbReference>
<dbReference type="STRING" id="747676.F4S6E4"/>
<organism evidence="14">
    <name type="scientific">Melampsora larici-populina (strain 98AG31 / pathotype 3-4-7)</name>
    <name type="common">Poplar leaf rust fungus</name>
    <dbReference type="NCBI Taxonomy" id="747676"/>
    <lineage>
        <taxon>Eukaryota</taxon>
        <taxon>Fungi</taxon>
        <taxon>Dikarya</taxon>
        <taxon>Basidiomycota</taxon>
        <taxon>Pucciniomycotina</taxon>
        <taxon>Pucciniomycetes</taxon>
        <taxon>Pucciniales</taxon>
        <taxon>Melampsoraceae</taxon>
        <taxon>Melampsora</taxon>
    </lineage>
</organism>
<evidence type="ECO:0000256" key="5">
    <source>
        <dbReference type="ARBA" id="ARBA00023136"/>
    </source>
</evidence>
<evidence type="ECO:0000256" key="10">
    <source>
        <dbReference type="RuleBase" id="RU079119"/>
    </source>
</evidence>
<feature type="compositionally biased region" description="Low complexity" evidence="11">
    <location>
        <begin position="132"/>
        <end position="142"/>
    </location>
</feature>
<keyword evidence="3 10" id="KW-0812">Transmembrane</keyword>
<reference evidence="14" key="1">
    <citation type="journal article" date="2011" name="Proc. Natl. Acad. Sci. U.S.A.">
        <title>Obligate biotrophy features unraveled by the genomic analysis of rust fungi.</title>
        <authorList>
            <person name="Duplessis S."/>
            <person name="Cuomo C.A."/>
            <person name="Lin Y.-C."/>
            <person name="Aerts A."/>
            <person name="Tisserant E."/>
            <person name="Veneault-Fourrey C."/>
            <person name="Joly D.L."/>
            <person name="Hacquard S."/>
            <person name="Amselem J."/>
            <person name="Cantarel B.L."/>
            <person name="Chiu R."/>
            <person name="Coutinho P.M."/>
            <person name="Feau N."/>
            <person name="Field M."/>
            <person name="Frey P."/>
            <person name="Gelhaye E."/>
            <person name="Goldberg J."/>
            <person name="Grabherr M.G."/>
            <person name="Kodira C.D."/>
            <person name="Kohler A."/>
            <person name="Kuees U."/>
            <person name="Lindquist E.A."/>
            <person name="Lucas S.M."/>
            <person name="Mago R."/>
            <person name="Mauceli E."/>
            <person name="Morin E."/>
            <person name="Murat C."/>
            <person name="Pangilinan J.L."/>
            <person name="Park R."/>
            <person name="Pearson M."/>
            <person name="Quesneville H."/>
            <person name="Rouhier N."/>
            <person name="Sakthikumar S."/>
            <person name="Salamov A.A."/>
            <person name="Schmutz J."/>
            <person name="Selles B."/>
            <person name="Shapiro H."/>
            <person name="Tanguay P."/>
            <person name="Tuskan G.A."/>
            <person name="Henrissat B."/>
            <person name="Van de Peer Y."/>
            <person name="Rouze P."/>
            <person name="Ellis J.G."/>
            <person name="Dodds P.N."/>
            <person name="Schein J.E."/>
            <person name="Zhong S."/>
            <person name="Hamelin R.C."/>
            <person name="Grigoriev I.V."/>
            <person name="Szabo L.J."/>
            <person name="Martin F."/>
        </authorList>
    </citation>
    <scope>NUCLEOTIDE SEQUENCE [LARGE SCALE GENOMIC DNA]</scope>
    <source>
        <strain evidence="14">98AG31 / pathotype 3-4-7</strain>
    </source>
</reference>
<dbReference type="VEuPathDB" id="FungiDB:MELLADRAFT_94100"/>
<comment type="catalytic activity">
    <reaction evidence="9 10">
        <text>L-cysteinyl-[protein] + hexadecanoyl-CoA = S-hexadecanoyl-L-cysteinyl-[protein] + CoA</text>
        <dbReference type="Rhea" id="RHEA:36683"/>
        <dbReference type="Rhea" id="RHEA-COMP:10131"/>
        <dbReference type="Rhea" id="RHEA-COMP:11032"/>
        <dbReference type="ChEBI" id="CHEBI:29950"/>
        <dbReference type="ChEBI" id="CHEBI:57287"/>
        <dbReference type="ChEBI" id="CHEBI:57379"/>
        <dbReference type="ChEBI" id="CHEBI:74151"/>
        <dbReference type="EC" id="2.3.1.225"/>
    </reaction>
</comment>
<dbReference type="InterPro" id="IPR001594">
    <property type="entry name" value="Palmitoyltrfase_DHHC"/>
</dbReference>
<dbReference type="PANTHER" id="PTHR12246">
    <property type="entry name" value="PALMITOYLTRANSFERASE ZDHHC16"/>
    <property type="match status" value="1"/>
</dbReference>
<feature type="domain" description="Palmitoyltransferase DHHC" evidence="12">
    <location>
        <begin position="181"/>
        <end position="293"/>
    </location>
</feature>
<evidence type="ECO:0000313" key="14">
    <source>
        <dbReference type="Proteomes" id="UP000001072"/>
    </source>
</evidence>
<dbReference type="InParanoid" id="F4S6E4"/>
<feature type="region of interest" description="Disordered" evidence="11">
    <location>
        <begin position="132"/>
        <end position="163"/>
    </location>
</feature>
<keyword evidence="8 10" id="KW-0012">Acyltransferase</keyword>
<keyword evidence="4 10" id="KW-1133">Transmembrane helix</keyword>
<accession>F4S6E4</accession>
<comment type="similarity">
    <text evidence="10">Belongs to the DHHC palmitoyltransferase family.</text>
</comment>
<dbReference type="HOGENOM" id="CLU_054274_1_0_1"/>
<evidence type="ECO:0000256" key="7">
    <source>
        <dbReference type="ARBA" id="ARBA00023288"/>
    </source>
</evidence>
<keyword evidence="6" id="KW-0564">Palmitate</keyword>
<keyword evidence="5 10" id="KW-0472">Membrane</keyword>
<dbReference type="Pfam" id="PF01529">
    <property type="entry name" value="DHHC"/>
    <property type="match status" value="1"/>
</dbReference>
<comment type="domain">
    <text evidence="10">The DHHC domain is required for palmitoyltransferase activity.</text>
</comment>
<evidence type="ECO:0000256" key="2">
    <source>
        <dbReference type="ARBA" id="ARBA00022679"/>
    </source>
</evidence>
<evidence type="ECO:0000256" key="3">
    <source>
        <dbReference type="ARBA" id="ARBA00022692"/>
    </source>
</evidence>
<evidence type="ECO:0000256" key="4">
    <source>
        <dbReference type="ARBA" id="ARBA00022989"/>
    </source>
</evidence>
<evidence type="ECO:0000256" key="11">
    <source>
        <dbReference type="SAM" id="MobiDB-lite"/>
    </source>
</evidence>
<dbReference type="OrthoDB" id="9909019at2759"/>
<name>F4S6E4_MELLP</name>